<feature type="compositionally biased region" description="Low complexity" evidence="1">
    <location>
        <begin position="99"/>
        <end position="114"/>
    </location>
</feature>
<feature type="region of interest" description="Disordered" evidence="1">
    <location>
        <begin position="1"/>
        <end position="33"/>
    </location>
</feature>
<protein>
    <submittedName>
        <fullName evidence="2">Uncharacterized protein</fullName>
    </submittedName>
</protein>
<proteinExistence type="predicted"/>
<accession>A0ABN9SGA3</accession>
<comment type="caution">
    <text evidence="2">The sequence shown here is derived from an EMBL/GenBank/DDBJ whole genome shotgun (WGS) entry which is preliminary data.</text>
</comment>
<keyword evidence="3" id="KW-1185">Reference proteome</keyword>
<dbReference type="Proteomes" id="UP001189429">
    <property type="component" value="Unassembled WGS sequence"/>
</dbReference>
<organism evidence="2 3">
    <name type="scientific">Prorocentrum cordatum</name>
    <dbReference type="NCBI Taxonomy" id="2364126"/>
    <lineage>
        <taxon>Eukaryota</taxon>
        <taxon>Sar</taxon>
        <taxon>Alveolata</taxon>
        <taxon>Dinophyceae</taxon>
        <taxon>Prorocentrales</taxon>
        <taxon>Prorocentraceae</taxon>
        <taxon>Prorocentrum</taxon>
    </lineage>
</organism>
<evidence type="ECO:0000313" key="2">
    <source>
        <dbReference type="EMBL" id="CAK0831029.1"/>
    </source>
</evidence>
<feature type="region of interest" description="Disordered" evidence="1">
    <location>
        <begin position="91"/>
        <end position="114"/>
    </location>
</feature>
<dbReference type="EMBL" id="CAUYUJ010011112">
    <property type="protein sequence ID" value="CAK0831029.1"/>
    <property type="molecule type" value="Genomic_DNA"/>
</dbReference>
<gene>
    <name evidence="2" type="ORF">PCOR1329_LOCUS29483</name>
</gene>
<evidence type="ECO:0000313" key="3">
    <source>
        <dbReference type="Proteomes" id="UP001189429"/>
    </source>
</evidence>
<sequence>MTMALVPGEEESATIPISSRPEFSKPCQPRFQPQPRAPHELHTELLGLCSNHLELLGQLLAASTAMSPEAAITAWAKSVEPLKEALRDGRLSKAPTEPPASNEPESPLSSSPSAIGRTRLAQVEGATDSVTPNIRMSTGSMERGANPEMLFKGATISDMLGVDATDWGSQSSNRHIEKLRVYLHTKQVEVFWLVSRWRLFLNTVNMIVEEQYEGGRVGHSLGVYSEMGSDRNLSLEGTLKAMEAMFALMFTIEQPYG</sequence>
<evidence type="ECO:0000256" key="1">
    <source>
        <dbReference type="SAM" id="MobiDB-lite"/>
    </source>
</evidence>
<reference evidence="2" key="1">
    <citation type="submission" date="2023-10" db="EMBL/GenBank/DDBJ databases">
        <authorList>
            <person name="Chen Y."/>
            <person name="Shah S."/>
            <person name="Dougan E. K."/>
            <person name="Thang M."/>
            <person name="Chan C."/>
        </authorList>
    </citation>
    <scope>NUCLEOTIDE SEQUENCE [LARGE SCALE GENOMIC DNA]</scope>
</reference>
<name>A0ABN9SGA3_9DINO</name>